<comment type="caution">
    <text evidence="8">The sequence shown here is derived from an EMBL/GenBank/DDBJ whole genome shotgun (WGS) entry which is preliminary data.</text>
</comment>
<accession>A0A2V4A8B7</accession>
<feature type="transmembrane region" description="Helical" evidence="7">
    <location>
        <begin position="6"/>
        <end position="28"/>
    </location>
</feature>
<feature type="transmembrane region" description="Helical" evidence="7">
    <location>
        <begin position="169"/>
        <end position="188"/>
    </location>
</feature>
<dbReference type="Pfam" id="PF01914">
    <property type="entry name" value="MarC"/>
    <property type="match status" value="1"/>
</dbReference>
<evidence type="ECO:0000256" key="7">
    <source>
        <dbReference type="RuleBase" id="RU362048"/>
    </source>
</evidence>
<reference evidence="8 9" key="1">
    <citation type="submission" date="2018-05" db="EMBL/GenBank/DDBJ databases">
        <title>Marinifilum breve JC075T sp. nov., a marine bacterium isolated from Yongle Blue Hole in the South China Sea.</title>
        <authorList>
            <person name="Fu T."/>
        </authorList>
    </citation>
    <scope>NUCLEOTIDE SEQUENCE [LARGE SCALE GENOMIC DNA]</scope>
    <source>
        <strain evidence="8 9">JC075</strain>
    </source>
</reference>
<feature type="transmembrane region" description="Helical" evidence="7">
    <location>
        <begin position="69"/>
        <end position="89"/>
    </location>
</feature>
<sequence length="204" mass="21909">MNLNFLEIVSASMVLFAVIDIIGSIPIILDLKKKGGRIEALKATLVALIVLIIFTFLGEKLLGIFGVDISSFAIAGSIILFIMGAEMVMGIEIIKYDGPSGVSIVPIAFPLVAGAGSFTTVLALRAEYAVENIVAAIILNLAFVYMVLKSTNLVERVLGDGGIHILRKVFGIILLAISVKLFMTNIAIQIHTLFPFLKEAIQHP</sequence>
<dbReference type="GO" id="GO:0005886">
    <property type="term" value="C:plasma membrane"/>
    <property type="evidence" value="ECO:0007669"/>
    <property type="project" value="UniProtKB-SubCell"/>
</dbReference>
<keyword evidence="5 7" id="KW-1133">Transmembrane helix</keyword>
<evidence type="ECO:0000256" key="3">
    <source>
        <dbReference type="ARBA" id="ARBA00022475"/>
    </source>
</evidence>
<gene>
    <name evidence="8" type="ORF">DF185_15555</name>
</gene>
<evidence type="ECO:0000256" key="1">
    <source>
        <dbReference type="ARBA" id="ARBA00004651"/>
    </source>
</evidence>
<evidence type="ECO:0000256" key="6">
    <source>
        <dbReference type="ARBA" id="ARBA00023136"/>
    </source>
</evidence>
<evidence type="ECO:0000256" key="5">
    <source>
        <dbReference type="ARBA" id="ARBA00022989"/>
    </source>
</evidence>
<dbReference type="InterPro" id="IPR002771">
    <property type="entry name" value="Multi_antbiot-R_MarC"/>
</dbReference>
<dbReference type="RefSeq" id="WP_110361683.1">
    <property type="nucleotide sequence ID" value="NZ_QFLI01000007.1"/>
</dbReference>
<organism evidence="8 9">
    <name type="scientific">Marinifilum breve</name>
    <dbReference type="NCBI Taxonomy" id="2184082"/>
    <lineage>
        <taxon>Bacteria</taxon>
        <taxon>Pseudomonadati</taxon>
        <taxon>Bacteroidota</taxon>
        <taxon>Bacteroidia</taxon>
        <taxon>Marinilabiliales</taxon>
        <taxon>Marinifilaceae</taxon>
    </lineage>
</organism>
<keyword evidence="6 7" id="KW-0472">Membrane</keyword>
<feature type="transmembrane region" description="Helical" evidence="7">
    <location>
        <begin position="40"/>
        <end position="57"/>
    </location>
</feature>
<name>A0A2V4A8B7_9BACT</name>
<dbReference type="EMBL" id="QFLI01000007">
    <property type="protein sequence ID" value="PXX98792.1"/>
    <property type="molecule type" value="Genomic_DNA"/>
</dbReference>
<feature type="transmembrane region" description="Helical" evidence="7">
    <location>
        <begin position="129"/>
        <end position="148"/>
    </location>
</feature>
<comment type="subcellular location">
    <subcellularLocation>
        <location evidence="1 7">Cell membrane</location>
        <topology evidence="1 7">Multi-pass membrane protein</topology>
    </subcellularLocation>
</comment>
<evidence type="ECO:0000256" key="2">
    <source>
        <dbReference type="ARBA" id="ARBA00009784"/>
    </source>
</evidence>
<dbReference type="PANTHER" id="PTHR33508:SF1">
    <property type="entry name" value="UPF0056 MEMBRANE PROTEIN YHCE"/>
    <property type="match status" value="1"/>
</dbReference>
<proteinExistence type="inferred from homology"/>
<keyword evidence="9" id="KW-1185">Reference proteome</keyword>
<evidence type="ECO:0000313" key="8">
    <source>
        <dbReference type="EMBL" id="PXX98792.1"/>
    </source>
</evidence>
<protein>
    <recommendedName>
        <fullName evidence="7">UPF0056 membrane protein</fullName>
    </recommendedName>
</protein>
<dbReference type="OrthoDB" id="978595at2"/>
<dbReference type="AlphaFoldDB" id="A0A2V4A8B7"/>
<feature type="transmembrane region" description="Helical" evidence="7">
    <location>
        <begin position="101"/>
        <end position="123"/>
    </location>
</feature>
<comment type="similarity">
    <text evidence="2 7">Belongs to the UPF0056 (MarC) family.</text>
</comment>
<evidence type="ECO:0000256" key="4">
    <source>
        <dbReference type="ARBA" id="ARBA00022692"/>
    </source>
</evidence>
<dbReference type="PANTHER" id="PTHR33508">
    <property type="entry name" value="UPF0056 MEMBRANE PROTEIN YHCE"/>
    <property type="match status" value="1"/>
</dbReference>
<evidence type="ECO:0000313" key="9">
    <source>
        <dbReference type="Proteomes" id="UP000248079"/>
    </source>
</evidence>
<dbReference type="Proteomes" id="UP000248079">
    <property type="component" value="Unassembled WGS sequence"/>
</dbReference>
<keyword evidence="4 7" id="KW-0812">Transmembrane</keyword>
<keyword evidence="3" id="KW-1003">Cell membrane</keyword>